<dbReference type="SUPFAM" id="SSF69336">
    <property type="entry name" value="Alpha subunit of glutamate synthase, C-terminal domain"/>
    <property type="match status" value="1"/>
</dbReference>
<gene>
    <name evidence="2" type="ORF">HNP71_000421</name>
</gene>
<dbReference type="InterPro" id="IPR036485">
    <property type="entry name" value="Glu_synth_asu_C_sf"/>
</dbReference>
<reference evidence="2 3" key="1">
    <citation type="submission" date="2020-08" db="EMBL/GenBank/DDBJ databases">
        <title>Genomic Encyclopedia of Type Strains, Phase IV (KMG-IV): sequencing the most valuable type-strain genomes for metagenomic binning, comparative biology and taxonomic classification.</title>
        <authorList>
            <person name="Goeker M."/>
        </authorList>
    </citation>
    <scope>NUCLEOTIDE SEQUENCE [LARGE SCALE GENOMIC DNA]</scope>
    <source>
        <strain evidence="2 3">DSM 27026</strain>
    </source>
</reference>
<evidence type="ECO:0000259" key="1">
    <source>
        <dbReference type="Pfam" id="PF01493"/>
    </source>
</evidence>
<dbReference type="CDD" id="cd00504">
    <property type="entry name" value="GXGXG"/>
    <property type="match status" value="1"/>
</dbReference>
<proteinExistence type="predicted"/>
<dbReference type="PANTHER" id="PTHR39673:SF5">
    <property type="entry name" value="TUNGSTEN-CONTAINING FORMYLMETHANOFURAN DEHYDROGENASE 2 SUBUNIT C"/>
    <property type="match status" value="1"/>
</dbReference>
<dbReference type="Pfam" id="PF01493">
    <property type="entry name" value="GXGXG"/>
    <property type="match status" value="1"/>
</dbReference>
<name>A0A840VBI9_9PROT</name>
<dbReference type="RefSeq" id="WP_183265183.1">
    <property type="nucleotide sequence ID" value="NZ_JACHFJ010000001.1"/>
</dbReference>
<dbReference type="Proteomes" id="UP000553706">
    <property type="component" value="Unassembled WGS sequence"/>
</dbReference>
<protein>
    <submittedName>
        <fullName evidence="2">Glutamate synthase domain-containing protein 3</fullName>
    </submittedName>
</protein>
<dbReference type="EMBL" id="JACHFJ010000001">
    <property type="protein sequence ID" value="MBB5372197.1"/>
    <property type="molecule type" value="Genomic_DNA"/>
</dbReference>
<dbReference type="AlphaFoldDB" id="A0A840VBI9"/>
<evidence type="ECO:0000313" key="2">
    <source>
        <dbReference type="EMBL" id="MBB5372197.1"/>
    </source>
</evidence>
<dbReference type="InterPro" id="IPR002489">
    <property type="entry name" value="Glu_synth_asu_C"/>
</dbReference>
<evidence type="ECO:0000313" key="3">
    <source>
        <dbReference type="Proteomes" id="UP000553706"/>
    </source>
</evidence>
<dbReference type="Gene3D" id="2.160.20.60">
    <property type="entry name" value="Glutamate synthase, alpha subunit, C-terminal domain"/>
    <property type="match status" value="1"/>
</dbReference>
<accession>A0A840VBI9</accession>
<dbReference type="GO" id="GO:0016491">
    <property type="term" value="F:oxidoreductase activity"/>
    <property type="evidence" value="ECO:0007669"/>
    <property type="project" value="InterPro"/>
</dbReference>
<comment type="caution">
    <text evidence="2">The sequence shown here is derived from an EMBL/GenBank/DDBJ whole genome shotgun (WGS) entry which is preliminary data.</text>
</comment>
<keyword evidence="3" id="KW-1185">Reference proteome</keyword>
<feature type="domain" description="Glutamate synthase alpha subunit C-terminal" evidence="1">
    <location>
        <begin position="14"/>
        <end position="174"/>
    </location>
</feature>
<dbReference type="PANTHER" id="PTHR39673">
    <property type="entry name" value="TUNGSTEN FORMYLMETHANOFURAN DEHYDROGENASE, SUBUNIT C (FWDC)"/>
    <property type="match status" value="1"/>
</dbReference>
<organism evidence="2 3">
    <name type="scientific">Acidocella aromatica</name>
    <dbReference type="NCBI Taxonomy" id="1303579"/>
    <lineage>
        <taxon>Bacteria</taxon>
        <taxon>Pseudomonadati</taxon>
        <taxon>Pseudomonadota</taxon>
        <taxon>Alphaproteobacteria</taxon>
        <taxon>Acetobacterales</taxon>
        <taxon>Acidocellaceae</taxon>
        <taxon>Acidocella</taxon>
    </lineage>
</organism>
<sequence length="231" mass="24092">MSSRYVIEVGNRHIKDVNEEIQAAAKAHHSLLVRNTLSRHNLGIGLPKGVDVAFEGSVGYYCGGLNTGAIVTVEDDAGWGTGEGMDAGHITIGGYAGMSAGAAMRGGTIHVRGDAGPRIGVAMKGGNIIVEGKIGSQAGFMAHAGKIIALGGAGASCADALWQGEVWVAGEIESLGVDAVVKEPTAEQVAEVDAILEPLGLVDSARNWRRIVSGQRLWYFESRDANAWLMI</sequence>